<dbReference type="EMBL" id="CBUL010000131">
    <property type="protein sequence ID" value="CDI60785.1"/>
    <property type="molecule type" value="Genomic_DNA"/>
</dbReference>
<organism evidence="1">
    <name type="scientific">Lactobacillus helveticus CIRM-BIA 104</name>
    <dbReference type="NCBI Taxonomy" id="1226333"/>
    <lineage>
        <taxon>Bacteria</taxon>
        <taxon>Bacillati</taxon>
        <taxon>Bacillota</taxon>
        <taxon>Bacilli</taxon>
        <taxon>Lactobacillales</taxon>
        <taxon>Lactobacillaceae</taxon>
        <taxon>Lactobacillus</taxon>
    </lineage>
</organism>
<dbReference type="Proteomes" id="UP000017247">
    <property type="component" value="Unassembled WGS sequence"/>
</dbReference>
<protein>
    <submittedName>
        <fullName evidence="1">Uncharacterized protein</fullName>
    </submittedName>
</protein>
<dbReference type="AlphaFoldDB" id="U6FCM7"/>
<name>U6FCM7_LACHE</name>
<accession>U6FCM7</accession>
<dbReference type="HOGENOM" id="CLU_3416829_0_0_9"/>
<gene>
    <name evidence="1" type="ORF">LHCIRMBIA104_00473</name>
</gene>
<reference evidence="1" key="1">
    <citation type="submission" date="2013-09" db="EMBL/GenBank/DDBJ databases">
        <title>Draft Genome Sequence of five Lactobacillus helveticus strains CIRM-BIA 101T, 103, 104, 951 and 953 isolated from milk product.</title>
        <authorList>
            <person name="Valence F."/>
            <person name="Chuat V."/>
            <person name="Ma L."/>
            <person name="Creno S."/>
            <person name="Falentin H."/>
            <person name="Lortal S."/>
            <person name="Bizet C."/>
            <person name="Clermont D."/>
            <person name="Loux V."/>
            <person name="Bouchier C."/>
            <person name="Cousin S."/>
        </authorList>
    </citation>
    <scope>NUCLEOTIDE SEQUENCE [LARGE SCALE GENOMIC DNA]</scope>
    <source>
        <strain evidence="1">CIRM-BIA 104</strain>
    </source>
</reference>
<evidence type="ECO:0000313" key="1">
    <source>
        <dbReference type="EMBL" id="CDI60785.1"/>
    </source>
</evidence>
<comment type="caution">
    <text evidence="1">The sequence shown here is derived from an EMBL/GenBank/DDBJ whole genome shotgun (WGS) entry which is preliminary data.</text>
</comment>
<proteinExistence type="predicted"/>
<sequence length="26" mass="3075">MKDLNKFKKDYFDSKNKLLDGGHEGF</sequence>